<dbReference type="AlphaFoldDB" id="A0A2D0N0B6"/>
<organism evidence="2 3">
    <name type="scientific">Flavilitoribacter nigricans (strain ATCC 23147 / DSM 23189 / NBRC 102662 / NCIMB 1420 / SS-2)</name>
    <name type="common">Lewinella nigricans</name>
    <dbReference type="NCBI Taxonomy" id="1122177"/>
    <lineage>
        <taxon>Bacteria</taxon>
        <taxon>Pseudomonadati</taxon>
        <taxon>Bacteroidota</taxon>
        <taxon>Saprospiria</taxon>
        <taxon>Saprospirales</taxon>
        <taxon>Lewinellaceae</taxon>
        <taxon>Flavilitoribacter</taxon>
    </lineage>
</organism>
<reference evidence="2 3" key="1">
    <citation type="submission" date="2017-10" db="EMBL/GenBank/DDBJ databases">
        <title>The draft genome sequence of Lewinella nigricans NBRC 102662.</title>
        <authorList>
            <person name="Wang K."/>
        </authorList>
    </citation>
    <scope>NUCLEOTIDE SEQUENCE [LARGE SCALE GENOMIC DNA]</scope>
    <source>
        <strain evidence="2 3">NBRC 102662</strain>
    </source>
</reference>
<name>A0A2D0N0B6_FLAN2</name>
<keyword evidence="1" id="KW-0175">Coiled coil</keyword>
<sequence>MNTIMPLKEQDKKLTILEEVIEQLTKRLEHYSATPNAKQFYLDQQNETITQLHTLYKEIHAFRYLSVWRDIERMMKRAEAKDSQIAGHAIFIRTRMNGTLPSVIDKYW</sequence>
<accession>A0A2D0N0B6</accession>
<evidence type="ECO:0000313" key="3">
    <source>
        <dbReference type="Proteomes" id="UP000223913"/>
    </source>
</evidence>
<evidence type="ECO:0000256" key="1">
    <source>
        <dbReference type="SAM" id="Coils"/>
    </source>
</evidence>
<dbReference type="EMBL" id="PDUD01000062">
    <property type="protein sequence ID" value="PHN01153.1"/>
    <property type="molecule type" value="Genomic_DNA"/>
</dbReference>
<proteinExistence type="predicted"/>
<protein>
    <submittedName>
        <fullName evidence="2">Uncharacterized protein</fullName>
    </submittedName>
</protein>
<feature type="coiled-coil region" evidence="1">
    <location>
        <begin position="7"/>
        <end position="34"/>
    </location>
</feature>
<gene>
    <name evidence="2" type="ORF">CRP01_38770</name>
</gene>
<keyword evidence="3" id="KW-1185">Reference proteome</keyword>
<dbReference type="Proteomes" id="UP000223913">
    <property type="component" value="Unassembled WGS sequence"/>
</dbReference>
<comment type="caution">
    <text evidence="2">The sequence shown here is derived from an EMBL/GenBank/DDBJ whole genome shotgun (WGS) entry which is preliminary data.</text>
</comment>
<dbReference type="RefSeq" id="WP_099155485.1">
    <property type="nucleotide sequence ID" value="NZ_PDUD01000062.1"/>
</dbReference>
<evidence type="ECO:0000313" key="2">
    <source>
        <dbReference type="EMBL" id="PHN01153.1"/>
    </source>
</evidence>